<protein>
    <submittedName>
        <fullName evidence="1">Uncharacterized protein</fullName>
    </submittedName>
</protein>
<name>A0A0A9A7F7_ARUDO</name>
<proteinExistence type="predicted"/>
<reference evidence="1" key="1">
    <citation type="submission" date="2014-09" db="EMBL/GenBank/DDBJ databases">
        <authorList>
            <person name="Magalhaes I.L.F."/>
            <person name="Oliveira U."/>
            <person name="Santos F.R."/>
            <person name="Vidigal T.H.D.A."/>
            <person name="Brescovit A.D."/>
            <person name="Santos A.J."/>
        </authorList>
    </citation>
    <scope>NUCLEOTIDE SEQUENCE</scope>
    <source>
        <tissue evidence="1">Shoot tissue taken approximately 20 cm above the soil surface</tissue>
    </source>
</reference>
<organism evidence="1">
    <name type="scientific">Arundo donax</name>
    <name type="common">Giant reed</name>
    <name type="synonym">Donax arundinaceus</name>
    <dbReference type="NCBI Taxonomy" id="35708"/>
    <lineage>
        <taxon>Eukaryota</taxon>
        <taxon>Viridiplantae</taxon>
        <taxon>Streptophyta</taxon>
        <taxon>Embryophyta</taxon>
        <taxon>Tracheophyta</taxon>
        <taxon>Spermatophyta</taxon>
        <taxon>Magnoliopsida</taxon>
        <taxon>Liliopsida</taxon>
        <taxon>Poales</taxon>
        <taxon>Poaceae</taxon>
        <taxon>PACMAD clade</taxon>
        <taxon>Arundinoideae</taxon>
        <taxon>Arundineae</taxon>
        <taxon>Arundo</taxon>
    </lineage>
</organism>
<evidence type="ECO:0000313" key="1">
    <source>
        <dbReference type="EMBL" id="JAD44935.1"/>
    </source>
</evidence>
<accession>A0A0A9A7F7</accession>
<sequence>MPFPFLYGVHLILECVLKLITWCGVAASHK</sequence>
<dbReference type="EMBL" id="GBRH01252960">
    <property type="protein sequence ID" value="JAD44935.1"/>
    <property type="molecule type" value="Transcribed_RNA"/>
</dbReference>
<reference evidence="1" key="2">
    <citation type="journal article" date="2015" name="Data Brief">
        <title>Shoot transcriptome of the giant reed, Arundo donax.</title>
        <authorList>
            <person name="Barrero R.A."/>
            <person name="Guerrero F.D."/>
            <person name="Moolhuijzen P."/>
            <person name="Goolsby J.A."/>
            <person name="Tidwell J."/>
            <person name="Bellgard S.E."/>
            <person name="Bellgard M.I."/>
        </authorList>
    </citation>
    <scope>NUCLEOTIDE SEQUENCE</scope>
    <source>
        <tissue evidence="1">Shoot tissue taken approximately 20 cm above the soil surface</tissue>
    </source>
</reference>
<dbReference type="AlphaFoldDB" id="A0A0A9A7F7"/>